<protein>
    <recommendedName>
        <fullName evidence="3">Phytanoyl-CoA dioxygenase</fullName>
    </recommendedName>
</protein>
<dbReference type="EMBL" id="JBFTWV010000006">
    <property type="protein sequence ID" value="KAL2799677.1"/>
    <property type="molecule type" value="Genomic_DNA"/>
</dbReference>
<organism evidence="1 2">
    <name type="scientific">Aspergillus keveii</name>
    <dbReference type="NCBI Taxonomy" id="714993"/>
    <lineage>
        <taxon>Eukaryota</taxon>
        <taxon>Fungi</taxon>
        <taxon>Dikarya</taxon>
        <taxon>Ascomycota</taxon>
        <taxon>Pezizomycotina</taxon>
        <taxon>Eurotiomycetes</taxon>
        <taxon>Eurotiomycetidae</taxon>
        <taxon>Eurotiales</taxon>
        <taxon>Aspergillaceae</taxon>
        <taxon>Aspergillus</taxon>
        <taxon>Aspergillus subgen. Nidulantes</taxon>
    </lineage>
</organism>
<evidence type="ECO:0000313" key="1">
    <source>
        <dbReference type="EMBL" id="KAL2799677.1"/>
    </source>
</evidence>
<comment type="caution">
    <text evidence="1">The sequence shown here is derived from an EMBL/GenBank/DDBJ whole genome shotgun (WGS) entry which is preliminary data.</text>
</comment>
<accession>A0ABR4GKW3</accession>
<reference evidence="1 2" key="1">
    <citation type="submission" date="2024-07" db="EMBL/GenBank/DDBJ databases">
        <title>Section-level genome sequencing and comparative genomics of Aspergillus sections Usti and Cavernicolus.</title>
        <authorList>
            <consortium name="Lawrence Berkeley National Laboratory"/>
            <person name="Nybo J.L."/>
            <person name="Vesth T.C."/>
            <person name="Theobald S."/>
            <person name="Frisvad J.C."/>
            <person name="Larsen T.O."/>
            <person name="Kjaerboelling I."/>
            <person name="Rothschild-Mancinelli K."/>
            <person name="Lyhne E.K."/>
            <person name="Kogle M.E."/>
            <person name="Barry K."/>
            <person name="Clum A."/>
            <person name="Na H."/>
            <person name="Ledsgaard L."/>
            <person name="Lin J."/>
            <person name="Lipzen A."/>
            <person name="Kuo A."/>
            <person name="Riley R."/>
            <person name="Mondo S."/>
            <person name="Labutti K."/>
            <person name="Haridas S."/>
            <person name="Pangalinan J."/>
            <person name="Salamov A.A."/>
            <person name="Simmons B.A."/>
            <person name="Magnuson J.K."/>
            <person name="Chen J."/>
            <person name="Drula E."/>
            <person name="Henrissat B."/>
            <person name="Wiebenga A."/>
            <person name="Lubbers R.J."/>
            <person name="Gomes A.C."/>
            <person name="Makela M.R."/>
            <person name="Stajich J."/>
            <person name="Grigoriev I.V."/>
            <person name="Mortensen U.H."/>
            <person name="De Vries R.P."/>
            <person name="Baker S.E."/>
            <person name="Andersen M.R."/>
        </authorList>
    </citation>
    <scope>NUCLEOTIDE SEQUENCE [LARGE SCALE GENOMIC DNA]</scope>
    <source>
        <strain evidence="1 2">CBS 209.92</strain>
    </source>
</reference>
<dbReference type="Proteomes" id="UP001610563">
    <property type="component" value="Unassembled WGS sequence"/>
</dbReference>
<dbReference type="SUPFAM" id="SSF51197">
    <property type="entry name" value="Clavaminate synthase-like"/>
    <property type="match status" value="1"/>
</dbReference>
<evidence type="ECO:0008006" key="3">
    <source>
        <dbReference type="Google" id="ProtNLM"/>
    </source>
</evidence>
<name>A0ABR4GKW3_9EURO</name>
<evidence type="ECO:0000313" key="2">
    <source>
        <dbReference type="Proteomes" id="UP001610563"/>
    </source>
</evidence>
<keyword evidence="2" id="KW-1185">Reference proteome</keyword>
<sequence length="332" mass="37765">MPLTDEQKQHWLDHGFIKVSQCFSREAAENFTSSIWSRLDISPIDKSTWTTERINMPGHTVVSVSDFAPIAWEAICELVGGEDRIADWCKGWRDSWIINLGKPEYSPEDSLDFRTLDNWHNDGDWFTHFLDSGEQAMLVIPLFSDIKPKGGGTVICTDGIRLVAKHLYDHPEGTWPSLVSCAEPCPPTSEQGKKWKDWVNDPDLARASSFYEATGEIGDVYLLHPFMLHSASRNLRRDVRIITNPPVTLKGHFNYNRPDGQYSLVEQKTLRDLGRDAGLPEWRITGERMMLTPARVQIQEDMRRKEIERLSKAGVSVTKLAGAKTLDSYYPS</sequence>
<gene>
    <name evidence="1" type="ORF">BJX66DRAFT_351812</name>
</gene>
<dbReference type="Gene3D" id="2.60.120.620">
    <property type="entry name" value="q2cbj1_9rhob like domain"/>
    <property type="match status" value="1"/>
</dbReference>
<proteinExistence type="predicted"/>